<dbReference type="PROSITE" id="PS50235">
    <property type="entry name" value="USP_3"/>
    <property type="match status" value="1"/>
</dbReference>
<evidence type="ECO:0000256" key="3">
    <source>
        <dbReference type="ARBA" id="ARBA00022723"/>
    </source>
</evidence>
<organism evidence="10 11">
    <name type="scientific">Clavelina lepadiformis</name>
    <name type="common">Light-bulb sea squirt</name>
    <name type="synonym">Ascidia lepadiformis</name>
    <dbReference type="NCBI Taxonomy" id="159417"/>
    <lineage>
        <taxon>Eukaryota</taxon>
        <taxon>Metazoa</taxon>
        <taxon>Chordata</taxon>
        <taxon>Tunicata</taxon>
        <taxon>Ascidiacea</taxon>
        <taxon>Aplousobranchia</taxon>
        <taxon>Clavelinidae</taxon>
        <taxon>Clavelina</taxon>
    </lineage>
</organism>
<proteinExistence type="predicted"/>
<dbReference type="PROSITE" id="PS00972">
    <property type="entry name" value="USP_1"/>
    <property type="match status" value="1"/>
</dbReference>
<comment type="caution">
    <text evidence="10">The sequence shown here is derived from an EMBL/GenBank/DDBJ whole genome shotgun (WGS) entry which is preliminary data.</text>
</comment>
<keyword evidence="3" id="KW-0479">Metal-binding</keyword>
<feature type="domain" description="USP" evidence="9">
    <location>
        <begin position="60"/>
        <end position="1042"/>
    </location>
</feature>
<dbReference type="Proteomes" id="UP001642483">
    <property type="component" value="Unassembled WGS sequence"/>
</dbReference>
<evidence type="ECO:0000256" key="6">
    <source>
        <dbReference type="PROSITE-ProRule" id="PRU00175"/>
    </source>
</evidence>
<feature type="region of interest" description="Disordered" evidence="7">
    <location>
        <begin position="1"/>
        <end position="25"/>
    </location>
</feature>
<accession>A0ABP0FHT9</accession>
<reference evidence="10 11" key="1">
    <citation type="submission" date="2024-02" db="EMBL/GenBank/DDBJ databases">
        <authorList>
            <person name="Daric V."/>
            <person name="Darras S."/>
        </authorList>
    </citation>
    <scope>NUCLEOTIDE SEQUENCE [LARGE SCALE GENOMIC DNA]</scope>
</reference>
<evidence type="ECO:0000256" key="5">
    <source>
        <dbReference type="ARBA" id="ARBA00022833"/>
    </source>
</evidence>
<dbReference type="Gene3D" id="3.90.70.10">
    <property type="entry name" value="Cysteine proteinases"/>
    <property type="match status" value="3"/>
</dbReference>
<dbReference type="PROSITE" id="PS00973">
    <property type="entry name" value="USP_2"/>
    <property type="match status" value="1"/>
</dbReference>
<keyword evidence="5" id="KW-0862">Zinc</keyword>
<evidence type="ECO:0000313" key="11">
    <source>
        <dbReference type="Proteomes" id="UP001642483"/>
    </source>
</evidence>
<evidence type="ECO:0000256" key="1">
    <source>
        <dbReference type="ARBA" id="ARBA00000707"/>
    </source>
</evidence>
<dbReference type="InterPro" id="IPR001394">
    <property type="entry name" value="Peptidase_C19_UCH"/>
</dbReference>
<gene>
    <name evidence="10" type="ORF">CVLEPA_LOCUS8208</name>
</gene>
<name>A0ABP0FHT9_CLALP</name>
<dbReference type="Pfam" id="PF00443">
    <property type="entry name" value="UCH"/>
    <property type="match status" value="2"/>
</dbReference>
<evidence type="ECO:0000259" key="8">
    <source>
        <dbReference type="PROSITE" id="PS50089"/>
    </source>
</evidence>
<sequence length="1053" mass="117981">MDNTMQTERNCEKEEESNTEENVLSANNVAGTSTTNSQHMEIEPFVPQDVPAQVILPGVCGLYNLGNTCYMNSALQCLLHNEYLKEYFLFYMKNLRTSDGLLHEFMELYKKLWEGKWSSVVPKQFKKELSLVHTQFDGYGQHDGQEFLALFLSSLHQEFKKEDYSDGTDDVPENNSCKTLIEEKNLTRKRAGSNLCDNVPNNKRVDSSPMSSKEYLTLTSIIGKEKKTANVNVLSSEVECDEEITTDHSNKFPQVARININNDMLTQHLNVNNQNTSAKASSNGVHFIEQIKDLNLKQLKSPSNKETNVIADIKRHAEKDSCEADCHKKEIYIDAIIKDNCVNEKPSENTLTMHKSPLPFSIRTALPCFENGETLSSLLQTKPLVMNNLEKDDAGLSALFAPLKPSLSFDDDAVCSSSLIPPPDTVEAKRLKPRKIFSLKRASNSLPSFKETLPESRVFALPSCSNSNNLALDDGDRSCGLHMNIDLKGLLGASFNNNLSAMPDQNNYKNALSKPTKSDDFCEEIASNIRGDICASSKSSKLSPADQMWNKYILKNHSVIVDTFQGQLESTVLCCKCNHQSKTYEPFMYLSVPIPHALQSSFEVRLLPLDGQSANLSVFAPKLGRVQDLRDALANQLKSLSKNFDLFHYSICEVKGFNIYKVLENASMLKGVNTTTRNLQAIEVLNCVGGNDGESESVMDGAWNSCCICLEDLSDAELLHHNSDSCSILICHGCLQTSTEHYGLNNFSCPICHINCNPADDFVVLASAAQSREVVVSVSFLYSGTEETKFLAQSRLIKTSTIITWKNLRDAIKQVFPKVLIELNDFNLICCTLDGLMCSRCEITKGCSGCLLMDIENDEIILHPGDNIGVRFAQDLFDYTPMSYSPVVTTGETILNLETCLKAYTENELLDDSNPWFCPTCGCHQMAEKRLRICRWPRTLIVYLKRFLYHSKTAVKVDDEVLFPLESFSPGPLSGTDLTHNKLYDLSSFVSHYGGVYSGHYTSCCKHPDTGKWHLYNDDNVEEHGPSSKDSSSAYVLFYKEQMPNIQKNYLYD</sequence>
<dbReference type="PROSITE" id="PS50089">
    <property type="entry name" value="ZF_RING_2"/>
    <property type="match status" value="1"/>
</dbReference>
<dbReference type="EC" id="3.4.19.12" evidence="2"/>
<dbReference type="InterPro" id="IPR038765">
    <property type="entry name" value="Papain-like_cys_pep_sf"/>
</dbReference>
<evidence type="ECO:0000256" key="2">
    <source>
        <dbReference type="ARBA" id="ARBA00012759"/>
    </source>
</evidence>
<protein>
    <recommendedName>
        <fullName evidence="2">ubiquitinyl hydrolase 1</fullName>
        <ecNumber evidence="2">3.4.19.12</ecNumber>
    </recommendedName>
</protein>
<dbReference type="PANTHER" id="PTHR21646:SF35">
    <property type="match status" value="1"/>
</dbReference>
<dbReference type="InterPro" id="IPR018200">
    <property type="entry name" value="USP_CS"/>
</dbReference>
<dbReference type="SUPFAM" id="SSF54001">
    <property type="entry name" value="Cysteine proteinases"/>
    <property type="match status" value="1"/>
</dbReference>
<dbReference type="InterPro" id="IPR050185">
    <property type="entry name" value="Ub_carboxyl-term_hydrolase"/>
</dbReference>
<comment type="catalytic activity">
    <reaction evidence="1">
        <text>Thiol-dependent hydrolysis of ester, thioester, amide, peptide and isopeptide bonds formed by the C-terminal Gly of ubiquitin (a 76-residue protein attached to proteins as an intracellular targeting signal).</text>
        <dbReference type="EC" id="3.4.19.12"/>
    </reaction>
</comment>
<feature type="domain" description="RING-type" evidence="8">
    <location>
        <begin position="706"/>
        <end position="753"/>
    </location>
</feature>
<evidence type="ECO:0000259" key="9">
    <source>
        <dbReference type="PROSITE" id="PS50235"/>
    </source>
</evidence>
<dbReference type="InterPro" id="IPR028889">
    <property type="entry name" value="USP"/>
</dbReference>
<dbReference type="PANTHER" id="PTHR21646">
    <property type="entry name" value="UBIQUITIN CARBOXYL-TERMINAL HYDROLASE"/>
    <property type="match status" value="1"/>
</dbReference>
<keyword evidence="11" id="KW-1185">Reference proteome</keyword>
<evidence type="ECO:0000313" key="10">
    <source>
        <dbReference type="EMBL" id="CAK8678276.1"/>
    </source>
</evidence>
<dbReference type="EMBL" id="CAWYQH010000046">
    <property type="protein sequence ID" value="CAK8678276.1"/>
    <property type="molecule type" value="Genomic_DNA"/>
</dbReference>
<evidence type="ECO:0000256" key="4">
    <source>
        <dbReference type="ARBA" id="ARBA00022771"/>
    </source>
</evidence>
<dbReference type="InterPro" id="IPR001841">
    <property type="entry name" value="Znf_RING"/>
</dbReference>
<keyword evidence="4 6" id="KW-0863">Zinc-finger</keyword>
<evidence type="ECO:0000256" key="7">
    <source>
        <dbReference type="SAM" id="MobiDB-lite"/>
    </source>
</evidence>